<dbReference type="AlphaFoldDB" id="A0A947DBX6"/>
<comment type="function">
    <text evidence="6">Sigma factors are initiation factors that promote the attachment of RNA polymerase to specific initiation sites and are then released.</text>
</comment>
<dbReference type="CDD" id="cd06171">
    <property type="entry name" value="Sigma70_r4"/>
    <property type="match status" value="1"/>
</dbReference>
<comment type="caution">
    <text evidence="9">The sequence shown here is derived from an EMBL/GenBank/DDBJ whole genome shotgun (WGS) entry which is preliminary data.</text>
</comment>
<dbReference type="GO" id="GO:0003677">
    <property type="term" value="F:DNA binding"/>
    <property type="evidence" value="ECO:0007669"/>
    <property type="project" value="UniProtKB-KW"/>
</dbReference>
<dbReference type="GO" id="GO:0006352">
    <property type="term" value="P:DNA-templated transcription initiation"/>
    <property type="evidence" value="ECO:0007669"/>
    <property type="project" value="InterPro"/>
</dbReference>
<dbReference type="InterPro" id="IPR013325">
    <property type="entry name" value="RNA_pol_sigma_r2"/>
</dbReference>
<protein>
    <recommendedName>
        <fullName evidence="6">RNA polymerase sigma factor</fullName>
    </recommendedName>
</protein>
<evidence type="ECO:0000259" key="8">
    <source>
        <dbReference type="PROSITE" id="PS00716"/>
    </source>
</evidence>
<dbReference type="Pfam" id="PF04545">
    <property type="entry name" value="Sigma70_r4"/>
    <property type="match status" value="1"/>
</dbReference>
<reference evidence="9" key="1">
    <citation type="submission" date="2020-11" db="EMBL/GenBank/DDBJ databases">
        <authorList>
            <person name="Konstantinou D."/>
            <person name="Gkelis S."/>
            <person name="Popin R."/>
            <person name="Fewer D."/>
            <person name="Sivonen K."/>
        </authorList>
    </citation>
    <scope>NUCLEOTIDE SEQUENCE</scope>
    <source>
        <strain evidence="9">TAU-MAC 1115</strain>
    </source>
</reference>
<dbReference type="InterPro" id="IPR050239">
    <property type="entry name" value="Sigma-70_RNA_pol_init_factors"/>
</dbReference>
<dbReference type="PRINTS" id="PR00046">
    <property type="entry name" value="SIGMA70FCT"/>
</dbReference>
<feature type="domain" description="RNA polymerase sigma-70" evidence="7">
    <location>
        <begin position="212"/>
        <end position="225"/>
    </location>
</feature>
<keyword evidence="2 6" id="KW-0805">Transcription regulation</keyword>
<dbReference type="Pfam" id="PF04542">
    <property type="entry name" value="Sigma70_r2"/>
    <property type="match status" value="1"/>
</dbReference>
<evidence type="ECO:0000256" key="5">
    <source>
        <dbReference type="ARBA" id="ARBA00023163"/>
    </source>
</evidence>
<dbReference type="SUPFAM" id="SSF88946">
    <property type="entry name" value="Sigma2 domain of RNA polymerase sigma factors"/>
    <property type="match status" value="1"/>
</dbReference>
<evidence type="ECO:0000256" key="6">
    <source>
        <dbReference type="RuleBase" id="RU362124"/>
    </source>
</evidence>
<evidence type="ECO:0000256" key="4">
    <source>
        <dbReference type="ARBA" id="ARBA00023125"/>
    </source>
</evidence>
<evidence type="ECO:0000313" key="9">
    <source>
        <dbReference type="EMBL" id="MBT9314228.1"/>
    </source>
</evidence>
<keyword evidence="10" id="KW-1185">Reference proteome</keyword>
<dbReference type="PANTHER" id="PTHR30603:SF60">
    <property type="entry name" value="RNA POLYMERASE SIGMA FACTOR RPOD"/>
    <property type="match status" value="1"/>
</dbReference>
<gene>
    <name evidence="9" type="primary">sigC</name>
    <name evidence="9" type="ORF">IXB50_02185</name>
</gene>
<dbReference type="Pfam" id="PF00140">
    <property type="entry name" value="Sigma70_r1_2"/>
    <property type="match status" value="1"/>
</dbReference>
<dbReference type="InterPro" id="IPR014284">
    <property type="entry name" value="RNA_pol_sigma-70_dom"/>
</dbReference>
<dbReference type="InterPro" id="IPR013324">
    <property type="entry name" value="RNA_pol_sigma_r3/r4-like"/>
</dbReference>
<reference evidence="9" key="2">
    <citation type="journal article" date="2021" name="Mar. Drugs">
        <title>Genome Reduction and Secondary Metabolism of the Marine Sponge-Associated Cyanobacterium Leptothoe.</title>
        <authorList>
            <person name="Konstantinou D."/>
            <person name="Popin R.V."/>
            <person name="Fewer D.P."/>
            <person name="Sivonen K."/>
            <person name="Gkelis S."/>
        </authorList>
    </citation>
    <scope>NUCLEOTIDE SEQUENCE</scope>
    <source>
        <strain evidence="9">TAU-MAC 1115</strain>
    </source>
</reference>
<keyword evidence="3 6" id="KW-0731">Sigma factor</keyword>
<evidence type="ECO:0000256" key="2">
    <source>
        <dbReference type="ARBA" id="ARBA00023015"/>
    </source>
</evidence>
<dbReference type="NCBIfam" id="NF005785">
    <property type="entry name" value="PRK07598.1"/>
    <property type="match status" value="1"/>
</dbReference>
<dbReference type="InterPro" id="IPR017848">
    <property type="entry name" value="RNA_pol_sigma_RpoD/SigA_cyanob"/>
</dbReference>
<keyword evidence="4 6" id="KW-0238">DNA-binding</keyword>
<comment type="similarity">
    <text evidence="1 6">Belongs to the sigma-70 factor family.</text>
</comment>
<evidence type="ECO:0000313" key="10">
    <source>
        <dbReference type="Proteomes" id="UP000717364"/>
    </source>
</evidence>
<proteinExistence type="inferred from homology"/>
<sequence>MDATSYQPTADADLAAPSSVAIATADSVKEEPSDTDIKMLLSKDDDGTVETLDVDKLAVAAGRRTTDLVRLYLQEIGRVRLLERDEEVAEAQLVQSYMRLLDQRKQAAEEQEGILATYVLLLETRDRMAAQLGHRPSLERLAEKCDIQAVDLKPTLQAGKRQWAELVGLSTQELDKACTEGVRAKEHMIKANLRLVVSVAKKYQNRGLELLDLIQEGTLGLERAVEKFDPTKGYRFSTYAYWWIRQGITRAIATQSRTIRLPVHITEKLNKIKKAQRKISQTKGRTATVEDIARELKMTAPQVREVLLKVPRSISLETKVGKERDTELGDLLETDALSPEELAVRDALRRDLHQLLADLTTREQEVIRLRFGLGDGVPYSLAEIGRTLELSRERVRQIESKALQKLRQPKRRNRIRDYLEALN</sequence>
<dbReference type="InterPro" id="IPR007627">
    <property type="entry name" value="RNA_pol_sigma70_r2"/>
</dbReference>
<dbReference type="InterPro" id="IPR007624">
    <property type="entry name" value="RNA_pol_sigma70_r3"/>
</dbReference>
<accession>A0A947DBX6</accession>
<dbReference type="RefSeq" id="WP_407658782.1">
    <property type="nucleotide sequence ID" value="NZ_JADOES010000003.1"/>
</dbReference>
<dbReference type="Proteomes" id="UP000717364">
    <property type="component" value="Unassembled WGS sequence"/>
</dbReference>
<evidence type="ECO:0000259" key="7">
    <source>
        <dbReference type="PROSITE" id="PS00715"/>
    </source>
</evidence>
<dbReference type="PANTHER" id="PTHR30603">
    <property type="entry name" value="RNA POLYMERASE SIGMA FACTOR RPO"/>
    <property type="match status" value="1"/>
</dbReference>
<dbReference type="PROSITE" id="PS00715">
    <property type="entry name" value="SIGMA70_1"/>
    <property type="match status" value="1"/>
</dbReference>
<dbReference type="EMBL" id="JADOES010000003">
    <property type="protein sequence ID" value="MBT9314228.1"/>
    <property type="molecule type" value="Genomic_DNA"/>
</dbReference>
<organism evidence="9 10">
    <name type="scientific">Leptothoe spongobia TAU-MAC 1115</name>
    <dbReference type="NCBI Taxonomy" id="1967444"/>
    <lineage>
        <taxon>Bacteria</taxon>
        <taxon>Bacillati</taxon>
        <taxon>Cyanobacteriota</taxon>
        <taxon>Cyanophyceae</taxon>
        <taxon>Nodosilineales</taxon>
        <taxon>Cymatolegaceae</taxon>
        <taxon>Leptothoe</taxon>
        <taxon>Leptothoe spongobia</taxon>
    </lineage>
</organism>
<dbReference type="NCBIfam" id="TIGR02997">
    <property type="entry name" value="Sig70-cyanoRpoD"/>
    <property type="match status" value="1"/>
</dbReference>
<dbReference type="InterPro" id="IPR009042">
    <property type="entry name" value="RNA_pol_sigma70_r1_2"/>
</dbReference>
<feature type="domain" description="RNA polymerase sigma-70" evidence="8">
    <location>
        <begin position="380"/>
        <end position="406"/>
    </location>
</feature>
<dbReference type="Gene3D" id="1.10.10.10">
    <property type="entry name" value="Winged helix-like DNA-binding domain superfamily/Winged helix DNA-binding domain"/>
    <property type="match status" value="2"/>
</dbReference>
<evidence type="ECO:0000256" key="3">
    <source>
        <dbReference type="ARBA" id="ARBA00023082"/>
    </source>
</evidence>
<dbReference type="InterPro" id="IPR036388">
    <property type="entry name" value="WH-like_DNA-bd_sf"/>
</dbReference>
<keyword evidence="5 6" id="KW-0804">Transcription</keyword>
<dbReference type="Pfam" id="PF04539">
    <property type="entry name" value="Sigma70_r3"/>
    <property type="match status" value="1"/>
</dbReference>
<evidence type="ECO:0000256" key="1">
    <source>
        <dbReference type="ARBA" id="ARBA00007788"/>
    </source>
</evidence>
<name>A0A947DBX6_9CYAN</name>
<dbReference type="NCBIfam" id="TIGR02937">
    <property type="entry name" value="sigma70-ECF"/>
    <property type="match status" value="1"/>
</dbReference>
<dbReference type="PROSITE" id="PS00716">
    <property type="entry name" value="SIGMA70_2"/>
    <property type="match status" value="1"/>
</dbReference>
<dbReference type="InterPro" id="IPR007630">
    <property type="entry name" value="RNA_pol_sigma70_r4"/>
</dbReference>
<dbReference type="InterPro" id="IPR000943">
    <property type="entry name" value="RNA_pol_sigma70"/>
</dbReference>
<dbReference type="GO" id="GO:0016987">
    <property type="term" value="F:sigma factor activity"/>
    <property type="evidence" value="ECO:0007669"/>
    <property type="project" value="UniProtKB-KW"/>
</dbReference>
<dbReference type="SUPFAM" id="SSF88659">
    <property type="entry name" value="Sigma3 and sigma4 domains of RNA polymerase sigma factors"/>
    <property type="match status" value="2"/>
</dbReference>
<dbReference type="Gene3D" id="1.20.120.1810">
    <property type="match status" value="1"/>
</dbReference>